<organism evidence="1 2">
    <name type="scientific">Zarea fungicola</name>
    <dbReference type="NCBI Taxonomy" id="93591"/>
    <lineage>
        <taxon>Eukaryota</taxon>
        <taxon>Fungi</taxon>
        <taxon>Dikarya</taxon>
        <taxon>Ascomycota</taxon>
        <taxon>Pezizomycotina</taxon>
        <taxon>Sordariomycetes</taxon>
        <taxon>Hypocreomycetidae</taxon>
        <taxon>Hypocreales</taxon>
        <taxon>Cordycipitaceae</taxon>
        <taxon>Zarea</taxon>
    </lineage>
</organism>
<protein>
    <submittedName>
        <fullName evidence="1">Uncharacterized protein</fullName>
    </submittedName>
</protein>
<comment type="caution">
    <text evidence="1">The sequence shown here is derived from an EMBL/GenBank/DDBJ whole genome shotgun (WGS) entry which is preliminary data.</text>
</comment>
<evidence type="ECO:0000313" key="2">
    <source>
        <dbReference type="Proteomes" id="UP001143910"/>
    </source>
</evidence>
<sequence length="325" mass="36326">MTLSSAATSVLFYDAASPNATAIPPEQKRKAVPNDDSAASGAKRSCIWVARAGGTETRHSGQTLDHASREWLPSEKQRSVGRRNIPNMKPILWTKEFIEGFGITFVESGREREGDEQMLQSTNEEETVQALLKELGLQQSAEAQPNKIVRYKYGEVSAKWPQEVQSRRAWTSFGASCIACVHFQRIEGMRTLEAWSGLRDDGRNNVPVALKCEKREQSTKVAVGCEDPLLAAVAAALGQRQRERGYNQEQGGGWKVYLIGIPERQARKLYFYTVTVTAEFLDNVEKPWQVKEDVNLAITYELIDLEEPRNAARLLWGLLHSAGLC</sequence>
<keyword evidence="2" id="KW-1185">Reference proteome</keyword>
<dbReference type="Proteomes" id="UP001143910">
    <property type="component" value="Unassembled WGS sequence"/>
</dbReference>
<reference evidence="1" key="1">
    <citation type="submission" date="2022-08" db="EMBL/GenBank/DDBJ databases">
        <title>Genome Sequence of Lecanicillium fungicola.</title>
        <authorList>
            <person name="Buettner E."/>
        </authorList>
    </citation>
    <scope>NUCLEOTIDE SEQUENCE</scope>
    <source>
        <strain evidence="1">Babe33</strain>
    </source>
</reference>
<dbReference type="EMBL" id="JANJQO010000101">
    <property type="protein sequence ID" value="KAJ2981967.1"/>
    <property type="molecule type" value="Genomic_DNA"/>
</dbReference>
<evidence type="ECO:0000313" key="1">
    <source>
        <dbReference type="EMBL" id="KAJ2981967.1"/>
    </source>
</evidence>
<name>A0ACC1NRK7_9HYPO</name>
<gene>
    <name evidence="1" type="ORF">NQ176_g1693</name>
</gene>
<proteinExistence type="predicted"/>
<accession>A0ACC1NRK7</accession>